<accession>A0A1G9B465</accession>
<evidence type="ECO:0000313" key="2">
    <source>
        <dbReference type="Proteomes" id="UP000198694"/>
    </source>
</evidence>
<organism evidence="1 2">
    <name type="scientific">Sediminibacillus albus</name>
    <dbReference type="NCBI Taxonomy" id="407036"/>
    <lineage>
        <taxon>Bacteria</taxon>
        <taxon>Bacillati</taxon>
        <taxon>Bacillota</taxon>
        <taxon>Bacilli</taxon>
        <taxon>Bacillales</taxon>
        <taxon>Bacillaceae</taxon>
        <taxon>Sediminibacillus</taxon>
    </lineage>
</organism>
<dbReference type="RefSeq" id="WP_093215405.1">
    <property type="nucleotide sequence ID" value="NZ_FNFL01000005.1"/>
</dbReference>
<keyword evidence="2" id="KW-1185">Reference proteome</keyword>
<gene>
    <name evidence="1" type="ORF">SAMN05216243_2802</name>
</gene>
<name>A0A1G9B465_9BACI</name>
<dbReference type="EMBL" id="FNFL01000005">
    <property type="protein sequence ID" value="SDK34317.1"/>
    <property type="molecule type" value="Genomic_DNA"/>
</dbReference>
<dbReference type="OrthoDB" id="978985at2"/>
<dbReference type="AlphaFoldDB" id="A0A1G9B465"/>
<sequence length="420" mass="48263">MTAEVTIMNKLGMSLAADSAVTSGREGVQKVYNSANKLFSLSRNHPVGFMVYGAASFMEVPWEIIIKSYRTELKDKKFDDLNDYFTDFLSFLNNDAHFKADEIEEIIVHRTFSDILKRLVLKVEEEITRRKQAGEDMTDSKVTELLKETVEKDISSFQEMEKDFLDIDYQKFKDTFSSVITEIKNELIAYNVPKSLQERLNRLAYEAIKKDFFSLGSSGLVMAGYGENEIFPHMLEYRLEGFIFGQMKYKKLREKKISYTNDKDAGTASITAFAQRDMVDSFMGGIEPNMEDAIFGIIDKVLLGYHEQLQEHLNIKFSEEQVSNIQKMGKELYESIQDSVEEYQNDNYVKPLLGIVRSLPKEELAEMAEALVNLTYFKKRLTRATESVGPPIDVAVITKGDGFVWVKRKNYFDPDINPQM</sequence>
<proteinExistence type="predicted"/>
<reference evidence="1 2" key="1">
    <citation type="submission" date="2016-10" db="EMBL/GenBank/DDBJ databases">
        <authorList>
            <person name="de Groot N.N."/>
        </authorList>
    </citation>
    <scope>NUCLEOTIDE SEQUENCE [LARGE SCALE GENOMIC DNA]</scope>
    <source>
        <strain evidence="1 2">CGMCC 1.6502</strain>
    </source>
</reference>
<evidence type="ECO:0000313" key="1">
    <source>
        <dbReference type="EMBL" id="SDK34317.1"/>
    </source>
</evidence>
<dbReference type="Proteomes" id="UP000198694">
    <property type="component" value="Unassembled WGS sequence"/>
</dbReference>
<protein>
    <submittedName>
        <fullName evidence="1">Uncharacterized protein</fullName>
    </submittedName>
</protein>
<dbReference type="STRING" id="407036.SAMN05216243_2802"/>